<dbReference type="PANTHER" id="PTHR11786">
    <property type="entry name" value="N-HYDROXYARYLAMINE O-ACETYLTRANSFERASE"/>
    <property type="match status" value="1"/>
</dbReference>
<dbReference type="AlphaFoldDB" id="A0A4P6M259"/>
<dbReference type="EC" id="2.3.1.118" evidence="2"/>
<dbReference type="GO" id="GO:0046990">
    <property type="term" value="F:N-hydroxyarylamine O-acetyltransferase activity"/>
    <property type="evidence" value="ECO:0007669"/>
    <property type="project" value="UniProtKB-EC"/>
</dbReference>
<proteinExistence type="inferred from homology"/>
<organism evidence="2 3">
    <name type="scientific">Blautia producta</name>
    <dbReference type="NCBI Taxonomy" id="33035"/>
    <lineage>
        <taxon>Bacteria</taxon>
        <taxon>Bacillati</taxon>
        <taxon>Bacillota</taxon>
        <taxon>Clostridia</taxon>
        <taxon>Lachnospirales</taxon>
        <taxon>Lachnospiraceae</taxon>
        <taxon>Blautia</taxon>
    </lineage>
</organism>
<accession>A0A4P6M259</accession>
<dbReference type="SUPFAM" id="SSF54001">
    <property type="entry name" value="Cysteine proteinases"/>
    <property type="match status" value="1"/>
</dbReference>
<keyword evidence="2" id="KW-0808">Transferase</keyword>
<dbReference type="Gene3D" id="2.40.128.150">
    <property type="entry name" value="Cysteine proteinases"/>
    <property type="match status" value="1"/>
</dbReference>
<evidence type="ECO:0000313" key="2">
    <source>
        <dbReference type="EMBL" id="QBE97427.1"/>
    </source>
</evidence>
<protein>
    <submittedName>
        <fullName evidence="2">N-hydroxyarylamine O-acetyltransferase</fullName>
        <ecNumber evidence="2">2.3.1.118</ecNumber>
    </submittedName>
</protein>
<sequence>MYEALYASVPDADAYLERIHCKRRTAPTREYLDELVYAHQFYVPFENLDIQLFRKEIPLDIESIYEKVVGKHRGGYCFELNALFTALLKDLGFHASSCMCRITRNKNYVPLVLHRGIIVEMDGVKYFCDVGYGGPMPPGAVPVQDGAVMDSRGERYYMYKDEVPWWTMKRRTGSGEIESMLQFYTMPQEAVDYIPMNEYCSKNENSVFCRTLYVNKRTENGSVSVMGNRFTEVRDGKTVQDREFGEEELEELLERYFGICL</sequence>
<reference evidence="2 3" key="1">
    <citation type="submission" date="2019-01" db="EMBL/GenBank/DDBJ databases">
        <title>PMF-metabolizing Aryl O-demethylase.</title>
        <authorList>
            <person name="Kim M."/>
        </authorList>
    </citation>
    <scope>NUCLEOTIDE SEQUENCE [LARGE SCALE GENOMIC DNA]</scope>
    <source>
        <strain evidence="2 3">PMF1</strain>
    </source>
</reference>
<evidence type="ECO:0000313" key="3">
    <source>
        <dbReference type="Proteomes" id="UP000289794"/>
    </source>
</evidence>
<dbReference type="KEGG" id="bpro:PMF13cell1_02986"/>
<evidence type="ECO:0000256" key="1">
    <source>
        <dbReference type="ARBA" id="ARBA00006547"/>
    </source>
</evidence>
<dbReference type="InterPro" id="IPR038765">
    <property type="entry name" value="Papain-like_cys_pep_sf"/>
</dbReference>
<comment type="similarity">
    <text evidence="1">Belongs to the arylamine N-acetyltransferase family.</text>
</comment>
<dbReference type="Gene3D" id="3.30.2140.10">
    <property type="entry name" value="Arylamine N-acetyltransferase"/>
    <property type="match status" value="1"/>
</dbReference>
<dbReference type="PANTHER" id="PTHR11786:SF0">
    <property type="entry name" value="ARYLAMINE N-ACETYLTRANSFERASE 4-RELATED"/>
    <property type="match status" value="1"/>
</dbReference>
<dbReference type="Proteomes" id="UP000289794">
    <property type="component" value="Chromosome"/>
</dbReference>
<dbReference type="RefSeq" id="WP_130181234.1">
    <property type="nucleotide sequence ID" value="NZ_CP035945.1"/>
</dbReference>
<keyword evidence="2" id="KW-0012">Acyltransferase</keyword>
<dbReference type="Pfam" id="PF00797">
    <property type="entry name" value="Acetyltransf_2"/>
    <property type="match status" value="1"/>
</dbReference>
<gene>
    <name evidence="2" type="primary">nhoA_1</name>
    <name evidence="2" type="ORF">PMF13cell1_02986</name>
</gene>
<dbReference type="InterPro" id="IPR001447">
    <property type="entry name" value="Arylamine_N-AcTrfase"/>
</dbReference>
<dbReference type="EMBL" id="CP035945">
    <property type="protein sequence ID" value="QBE97427.1"/>
    <property type="molecule type" value="Genomic_DNA"/>
</dbReference>
<name>A0A4P6M259_9FIRM</name>